<feature type="region of interest" description="Disordered" evidence="1">
    <location>
        <begin position="67"/>
        <end position="113"/>
    </location>
</feature>
<evidence type="ECO:0000313" key="3">
    <source>
        <dbReference type="Proteomes" id="UP001240984"/>
    </source>
</evidence>
<protein>
    <submittedName>
        <fullName evidence="2">Uncharacterized protein</fullName>
    </submittedName>
</protein>
<dbReference type="RefSeq" id="WP_306838178.1">
    <property type="nucleotide sequence ID" value="NZ_JAUSRA010000001.1"/>
</dbReference>
<name>A0ABT9N733_9ACTN</name>
<keyword evidence="3" id="KW-1185">Reference proteome</keyword>
<reference evidence="2 3" key="1">
    <citation type="submission" date="2023-07" db="EMBL/GenBank/DDBJ databases">
        <title>Sequencing the genomes of 1000 actinobacteria strains.</title>
        <authorList>
            <person name="Klenk H.-P."/>
        </authorList>
    </citation>
    <scope>NUCLEOTIDE SEQUENCE [LARGE SCALE GENOMIC DNA]</scope>
    <source>
        <strain evidence="2 3">DSM 44710</strain>
    </source>
</reference>
<accession>A0ABT9N733</accession>
<comment type="caution">
    <text evidence="2">The sequence shown here is derived from an EMBL/GenBank/DDBJ whole genome shotgun (WGS) entry which is preliminary data.</text>
</comment>
<sequence>MTTAKILIRCSGRADVVLDLRPGLMVPVNLRPGIHGHFAPFSVLLLETDGIDVTPAGIQVSTADSTQIEQPALIDTAGHAESAAEDSETRSPGMESHRGCATAQQRVERIPTL</sequence>
<evidence type="ECO:0000256" key="1">
    <source>
        <dbReference type="SAM" id="MobiDB-lite"/>
    </source>
</evidence>
<organism evidence="2 3">
    <name type="scientific">Catenuloplanes nepalensis</name>
    <dbReference type="NCBI Taxonomy" id="587533"/>
    <lineage>
        <taxon>Bacteria</taxon>
        <taxon>Bacillati</taxon>
        <taxon>Actinomycetota</taxon>
        <taxon>Actinomycetes</taxon>
        <taxon>Micromonosporales</taxon>
        <taxon>Micromonosporaceae</taxon>
        <taxon>Catenuloplanes</taxon>
    </lineage>
</organism>
<dbReference type="EMBL" id="JAUSRA010000001">
    <property type="protein sequence ID" value="MDP9799365.1"/>
    <property type="molecule type" value="Genomic_DNA"/>
</dbReference>
<proteinExistence type="predicted"/>
<gene>
    <name evidence="2" type="ORF">J2S43_007877</name>
</gene>
<evidence type="ECO:0000313" key="2">
    <source>
        <dbReference type="EMBL" id="MDP9799365.1"/>
    </source>
</evidence>
<dbReference type="Proteomes" id="UP001240984">
    <property type="component" value="Unassembled WGS sequence"/>
</dbReference>